<proteinExistence type="predicted"/>
<protein>
    <recommendedName>
        <fullName evidence="2">DUF7905 domain-containing protein</fullName>
    </recommendedName>
</protein>
<dbReference type="Proteomes" id="UP000266188">
    <property type="component" value="Unassembled WGS sequence"/>
</dbReference>
<dbReference type="AlphaFoldDB" id="A0A3A2ZDN1"/>
<reference evidence="4" key="1">
    <citation type="submission" date="2017-02" db="EMBL/GenBank/DDBJ databases">
        <authorList>
            <person name="Tafer H."/>
            <person name="Lopandic K."/>
        </authorList>
    </citation>
    <scope>NUCLEOTIDE SEQUENCE [LARGE SCALE GENOMIC DNA]</scope>
    <source>
        <strain evidence="4">CBS 366.77</strain>
    </source>
</reference>
<feature type="compositionally biased region" description="Basic and acidic residues" evidence="1">
    <location>
        <begin position="1"/>
        <end position="31"/>
    </location>
</feature>
<keyword evidence="4" id="KW-1185">Reference proteome</keyword>
<dbReference type="Pfam" id="PF25482">
    <property type="entry name" value="DUF7905"/>
    <property type="match status" value="1"/>
</dbReference>
<feature type="compositionally biased region" description="Basic and acidic residues" evidence="1">
    <location>
        <begin position="722"/>
        <end position="731"/>
    </location>
</feature>
<accession>A0A3A2ZDN1</accession>
<feature type="compositionally biased region" description="Polar residues" evidence="1">
    <location>
        <begin position="58"/>
        <end position="68"/>
    </location>
</feature>
<gene>
    <name evidence="3" type="ORF">PHISCL_08230</name>
</gene>
<dbReference type="InterPro" id="IPR057227">
    <property type="entry name" value="DUF7905"/>
</dbReference>
<organism evidence="3 4">
    <name type="scientific">Aspergillus sclerotialis</name>
    <dbReference type="NCBI Taxonomy" id="2070753"/>
    <lineage>
        <taxon>Eukaryota</taxon>
        <taxon>Fungi</taxon>
        <taxon>Dikarya</taxon>
        <taxon>Ascomycota</taxon>
        <taxon>Pezizomycotina</taxon>
        <taxon>Eurotiomycetes</taxon>
        <taxon>Eurotiomycetidae</taxon>
        <taxon>Eurotiales</taxon>
        <taxon>Aspergillaceae</taxon>
        <taxon>Aspergillus</taxon>
        <taxon>Aspergillus subgen. Polypaecilum</taxon>
    </lineage>
</organism>
<feature type="region of interest" description="Disordered" evidence="1">
    <location>
        <begin position="1"/>
        <end position="108"/>
    </location>
</feature>
<feature type="compositionally biased region" description="Basic and acidic residues" evidence="1">
    <location>
        <begin position="91"/>
        <end position="101"/>
    </location>
</feature>
<sequence length="752" mass="84125">MDKSDKKENDKNGKSKMESPDYELAGHKEWELPDYGAPRVLLRDTADHLAQGEPSQPPASNNTSSRGRSQMPRGRGAFQSGRGRGNASGRLYRDSPSKAKCIDGQPATGRVALPDSFGTFKHEFRSLASTVVPSGTSATDNGRDDILEEIGRKTGAYMKRPHYTDRAIEIWGEPAQVKSAEELLQNLISRSFSSMNKKSDWAKVYAHRVSKEAGAEREKEHEFQLQLLKREPDSPFAYPEMLLFLWPSEGPSMNKALGPKQQGLDALRRKFGYTIFVPKDLPNYICTVGFRHEVMREILKRLRTLCSEANADYSAKSKIYVIEPPASSFMKKNIILKQGPHGAKPFLQEDPLTGPESDQWVDQAKLVRATNDDLVLNAVEKSLQEISLLRGHLRMRINFGAFVFDTSSDQQEIQSSYTFEEFREMFVHRQAGGRLVPGLKVSPREILERCFKATELIEPIETATTSLEKVDPTLSVNFEFAAETGTLLRLEAEFAKRQFTTQYEITHRRWLKAWEGGQSDGSRAQLHIVGIDLERCDWQIETKSLGYYDPTSVDAVLTAFSNSIRLRSDTDIGTLTGKPQRNVIFPASVPVSRVVEKMAVRYRLKGTTYVLEIARYDEYAPNVASASPNVNQPTQEQMAEAPSTSWGASLFDSNWDNLLGQHGNLPIGVSTRYSPDLSTFFPPEEPDNEDKKAGFRRFIGLVRQVAEILGANPTPPTASPEKNPDCDEIAPKTEPLSSPKPVKSVSPTEENL</sequence>
<name>A0A3A2ZDN1_9EURO</name>
<evidence type="ECO:0000313" key="4">
    <source>
        <dbReference type="Proteomes" id="UP000266188"/>
    </source>
</evidence>
<evidence type="ECO:0000313" key="3">
    <source>
        <dbReference type="EMBL" id="RJE19427.1"/>
    </source>
</evidence>
<dbReference type="OrthoDB" id="4739136at2759"/>
<evidence type="ECO:0000256" key="1">
    <source>
        <dbReference type="SAM" id="MobiDB-lite"/>
    </source>
</evidence>
<comment type="caution">
    <text evidence="3">The sequence shown here is derived from an EMBL/GenBank/DDBJ whole genome shotgun (WGS) entry which is preliminary data.</text>
</comment>
<feature type="compositionally biased region" description="Low complexity" evidence="1">
    <location>
        <begin position="735"/>
        <end position="752"/>
    </location>
</feature>
<feature type="region of interest" description="Disordered" evidence="1">
    <location>
        <begin position="709"/>
        <end position="752"/>
    </location>
</feature>
<dbReference type="EMBL" id="MVGC01000407">
    <property type="protein sequence ID" value="RJE19427.1"/>
    <property type="molecule type" value="Genomic_DNA"/>
</dbReference>
<evidence type="ECO:0000259" key="2">
    <source>
        <dbReference type="Pfam" id="PF25482"/>
    </source>
</evidence>
<feature type="domain" description="DUF7905" evidence="2">
    <location>
        <begin position="359"/>
        <end position="685"/>
    </location>
</feature>
<dbReference type="STRING" id="2070753.A0A3A2ZDN1"/>